<accession>A0A668VHZ6</accession>
<dbReference type="GO" id="GO:0003677">
    <property type="term" value="F:DNA binding"/>
    <property type="evidence" value="ECO:0007669"/>
    <property type="project" value="UniProtKB-UniRule"/>
</dbReference>
<dbReference type="Pfam" id="PF05485">
    <property type="entry name" value="THAP"/>
    <property type="match status" value="1"/>
</dbReference>
<organism evidence="9 10">
    <name type="scientific">Oreochromis aureus</name>
    <name type="common">Israeli tilapia</name>
    <name type="synonym">Chromis aureus</name>
    <dbReference type="NCBI Taxonomy" id="47969"/>
    <lineage>
        <taxon>Eukaryota</taxon>
        <taxon>Metazoa</taxon>
        <taxon>Chordata</taxon>
        <taxon>Craniata</taxon>
        <taxon>Vertebrata</taxon>
        <taxon>Euteleostomi</taxon>
        <taxon>Actinopterygii</taxon>
        <taxon>Neopterygii</taxon>
        <taxon>Teleostei</taxon>
        <taxon>Neoteleostei</taxon>
        <taxon>Acanthomorphata</taxon>
        <taxon>Ovalentaria</taxon>
        <taxon>Cichlomorphae</taxon>
        <taxon>Cichliformes</taxon>
        <taxon>Cichlidae</taxon>
        <taxon>African cichlids</taxon>
        <taxon>Pseudocrenilabrinae</taxon>
        <taxon>Oreochromini</taxon>
        <taxon>Oreochromis</taxon>
    </lineage>
</organism>
<evidence type="ECO:0000256" key="2">
    <source>
        <dbReference type="ARBA" id="ARBA00022723"/>
    </source>
</evidence>
<evidence type="ECO:0000256" key="4">
    <source>
        <dbReference type="ARBA" id="ARBA00022833"/>
    </source>
</evidence>
<keyword evidence="10" id="KW-1185">Reference proteome</keyword>
<dbReference type="GeneID" id="116328566"/>
<sequence length="504" mass="56608">MARSCCIINCTSRANDSCVKSTGNAIGFHQILAWKRNCPSHVSEVTKRQRMAWIAAIGRPNITFENTPPHMLVCSKHFHKGKPAYEMLECDPDWAPSLKLGHTDFKASTTARFDRLKQRSKSKQPRKGSRSSGAETAHLGEIHAAPVTTETTAESQPQQITPQHEDEDLQECKMCSLRLQEIAHLQEENLLLKKELSKKKLDKEFLKDDNSKVKFYTGLPSFALLMGVLQQISPSLPDTDRKISQFQMLLLTLMRLRLNLPIAHIAHLFDISRTTTSTLFNITVNVLYAHLSPLVHWPGRHCIQASMPHQYVEMFGDRVTVIIDCFELFIESAQNLRAMAETYSTYKSRHTMKYLIGITPQGTISFISKGWGGRTSDKRIAETSGFLQKLSPGDIVLADRGFDIRENVALMGATLKIPAFTRGRSQLQAKDVEDTRKLAHVRIHVECVIGCLRSKYTIQNDTICLGFVVPCEGENMTLLDKIVAVSRALTNMCPSVVVKQASDE</sequence>
<keyword evidence="5 6" id="KW-0238">DNA-binding</keyword>
<dbReference type="PANTHER" id="PTHR23080">
    <property type="entry name" value="THAP DOMAIN PROTEIN"/>
    <property type="match status" value="1"/>
</dbReference>
<dbReference type="InterPro" id="IPR006612">
    <property type="entry name" value="THAP_Znf"/>
</dbReference>
<evidence type="ECO:0000256" key="3">
    <source>
        <dbReference type="ARBA" id="ARBA00022771"/>
    </source>
</evidence>
<evidence type="ECO:0000313" key="9">
    <source>
        <dbReference type="Ensembl" id="ENSOABP00000050349.2"/>
    </source>
</evidence>
<keyword evidence="3 6" id="KW-0863">Zinc-finger</keyword>
<reference evidence="9" key="2">
    <citation type="submission" date="2025-09" db="UniProtKB">
        <authorList>
            <consortium name="Ensembl"/>
        </authorList>
    </citation>
    <scope>IDENTIFICATION</scope>
</reference>
<reference evidence="9" key="1">
    <citation type="submission" date="2025-08" db="UniProtKB">
        <authorList>
            <consortium name="Ensembl"/>
        </authorList>
    </citation>
    <scope>IDENTIFICATION</scope>
</reference>
<feature type="compositionally biased region" description="Basic residues" evidence="7">
    <location>
        <begin position="118"/>
        <end position="129"/>
    </location>
</feature>
<feature type="domain" description="THAP-type" evidence="8">
    <location>
        <begin position="1"/>
        <end position="99"/>
    </location>
</feature>
<evidence type="ECO:0000256" key="5">
    <source>
        <dbReference type="ARBA" id="ARBA00023125"/>
    </source>
</evidence>
<dbReference type="OMA" id="TCCVINC"/>
<dbReference type="Ensembl" id="ENSOABT00000051630.2">
    <property type="protein sequence ID" value="ENSOABP00000050349.2"/>
    <property type="gene ID" value="ENSOABG00000022438.2"/>
</dbReference>
<gene>
    <name evidence="9" type="primary">LOC116328566</name>
</gene>
<dbReference type="InterPro" id="IPR027805">
    <property type="entry name" value="Transposase_HTH_dom"/>
</dbReference>
<dbReference type="PANTHER" id="PTHR23080:SF144">
    <property type="entry name" value="SPINDLE AND KINETOCHORE ASSOCIATED COMPLEX SUBUNIT 3"/>
    <property type="match status" value="1"/>
</dbReference>
<evidence type="ECO:0000313" key="10">
    <source>
        <dbReference type="Proteomes" id="UP000472276"/>
    </source>
</evidence>
<dbReference type="Pfam" id="PF13613">
    <property type="entry name" value="HTH_Tnp_4"/>
    <property type="match status" value="1"/>
</dbReference>
<keyword evidence="4" id="KW-0862">Zinc</keyword>
<dbReference type="Pfam" id="PF13359">
    <property type="entry name" value="DDE_Tnp_4"/>
    <property type="match status" value="1"/>
</dbReference>
<keyword evidence="2" id="KW-0479">Metal-binding</keyword>
<evidence type="ECO:0000259" key="8">
    <source>
        <dbReference type="PROSITE" id="PS50950"/>
    </source>
</evidence>
<dbReference type="InterPro" id="IPR027806">
    <property type="entry name" value="HARBI1_dom"/>
</dbReference>
<dbReference type="RefSeq" id="XP_031606243.2">
    <property type="nucleotide sequence ID" value="XM_031750383.2"/>
</dbReference>
<dbReference type="Proteomes" id="UP000472276">
    <property type="component" value="Unassembled WGS sequence"/>
</dbReference>
<evidence type="ECO:0000256" key="1">
    <source>
        <dbReference type="ARBA" id="ARBA00001968"/>
    </source>
</evidence>
<protein>
    <recommendedName>
        <fullName evidence="8">THAP-type domain-containing protein</fullName>
    </recommendedName>
</protein>
<name>A0A668VHZ6_OREAU</name>
<dbReference type="KEGG" id="oau:116328566"/>
<evidence type="ECO:0000256" key="7">
    <source>
        <dbReference type="SAM" id="MobiDB-lite"/>
    </source>
</evidence>
<dbReference type="GO" id="GO:0008270">
    <property type="term" value="F:zinc ion binding"/>
    <property type="evidence" value="ECO:0007669"/>
    <property type="project" value="UniProtKB-KW"/>
</dbReference>
<feature type="region of interest" description="Disordered" evidence="7">
    <location>
        <begin position="111"/>
        <end position="166"/>
    </location>
</feature>
<dbReference type="PROSITE" id="PS50950">
    <property type="entry name" value="ZF_THAP"/>
    <property type="match status" value="1"/>
</dbReference>
<feature type="compositionally biased region" description="Polar residues" evidence="7">
    <location>
        <begin position="148"/>
        <end position="162"/>
    </location>
</feature>
<evidence type="ECO:0000256" key="6">
    <source>
        <dbReference type="PROSITE-ProRule" id="PRU00309"/>
    </source>
</evidence>
<dbReference type="AlphaFoldDB" id="A0A668VHZ6"/>
<proteinExistence type="predicted"/>
<comment type="cofactor">
    <cofactor evidence="1">
        <name>a divalent metal cation</name>
        <dbReference type="ChEBI" id="CHEBI:60240"/>
    </cofactor>
</comment>
<dbReference type="SMART" id="SM00980">
    <property type="entry name" value="THAP"/>
    <property type="match status" value="1"/>
</dbReference>